<evidence type="ECO:0000256" key="5">
    <source>
        <dbReference type="ARBA" id="ARBA00022989"/>
    </source>
</evidence>
<feature type="transmembrane region" description="Helical" evidence="8">
    <location>
        <begin position="187"/>
        <end position="205"/>
    </location>
</feature>
<evidence type="ECO:0000256" key="4">
    <source>
        <dbReference type="ARBA" id="ARBA00022692"/>
    </source>
</evidence>
<feature type="transmembrane region" description="Helical" evidence="8">
    <location>
        <begin position="73"/>
        <end position="90"/>
    </location>
</feature>
<feature type="binding site" evidence="7">
    <location>
        <position position="153"/>
    </location>
    <ligand>
        <name>Mg(2+)</name>
        <dbReference type="ChEBI" id="CHEBI:18420"/>
    </ligand>
</feature>
<dbReference type="Pfam" id="PF00953">
    <property type="entry name" value="Glycos_transf_4"/>
    <property type="match status" value="1"/>
</dbReference>
<comment type="cofactor">
    <cofactor evidence="7">
        <name>Mg(2+)</name>
        <dbReference type="ChEBI" id="CHEBI:18420"/>
    </cofactor>
</comment>
<feature type="transmembrane region" description="Helical" evidence="8">
    <location>
        <begin position="212"/>
        <end position="233"/>
    </location>
</feature>
<feature type="transmembrane region" description="Helical" evidence="8">
    <location>
        <begin position="135"/>
        <end position="154"/>
    </location>
</feature>
<dbReference type="STRING" id="89059.LAC1533_2014"/>
<dbReference type="GO" id="GO:0009103">
    <property type="term" value="P:lipopolysaccharide biosynthetic process"/>
    <property type="evidence" value="ECO:0007669"/>
    <property type="project" value="TreeGrafter"/>
</dbReference>
<evidence type="ECO:0000313" key="10">
    <source>
        <dbReference type="Proteomes" id="UP000051491"/>
    </source>
</evidence>
<feature type="binding site" evidence="7">
    <location>
        <position position="216"/>
    </location>
    <ligand>
        <name>Mg(2+)</name>
        <dbReference type="ChEBI" id="CHEBI:18420"/>
    </ligand>
</feature>
<evidence type="ECO:0000256" key="1">
    <source>
        <dbReference type="ARBA" id="ARBA00004651"/>
    </source>
</evidence>
<organism evidence="9 10">
    <name type="scientific">Ligilactobacillus acidipiscis</name>
    <dbReference type="NCBI Taxonomy" id="89059"/>
    <lineage>
        <taxon>Bacteria</taxon>
        <taxon>Bacillati</taxon>
        <taxon>Bacillota</taxon>
        <taxon>Bacilli</taxon>
        <taxon>Lactobacillales</taxon>
        <taxon>Lactobacillaceae</taxon>
        <taxon>Ligilactobacillus</taxon>
    </lineage>
</organism>
<dbReference type="GO" id="GO:0044038">
    <property type="term" value="P:cell wall macromolecule biosynthetic process"/>
    <property type="evidence" value="ECO:0007669"/>
    <property type="project" value="TreeGrafter"/>
</dbReference>
<dbReference type="GO" id="GO:0005886">
    <property type="term" value="C:plasma membrane"/>
    <property type="evidence" value="ECO:0007669"/>
    <property type="project" value="UniProtKB-SubCell"/>
</dbReference>
<dbReference type="CDD" id="cd06853">
    <property type="entry name" value="GT_WecA_like"/>
    <property type="match status" value="1"/>
</dbReference>
<dbReference type="OrthoDB" id="9783652at2"/>
<evidence type="ECO:0000256" key="2">
    <source>
        <dbReference type="ARBA" id="ARBA00022475"/>
    </source>
</evidence>
<evidence type="ECO:0000256" key="6">
    <source>
        <dbReference type="ARBA" id="ARBA00023136"/>
    </source>
</evidence>
<evidence type="ECO:0000256" key="7">
    <source>
        <dbReference type="PIRSR" id="PIRSR600715-1"/>
    </source>
</evidence>
<keyword evidence="6 8" id="KW-0472">Membrane</keyword>
<comment type="subcellular location">
    <subcellularLocation>
        <location evidence="1">Cell membrane</location>
        <topology evidence="1">Multi-pass membrane protein</topology>
    </subcellularLocation>
</comment>
<keyword evidence="5 8" id="KW-1133">Transmembrane helix</keyword>
<gene>
    <name evidence="9" type="ORF">IV43_GL001684</name>
</gene>
<feature type="transmembrane region" description="Helical" evidence="8">
    <location>
        <begin position="315"/>
        <end position="333"/>
    </location>
</feature>
<proteinExistence type="predicted"/>
<dbReference type="EMBL" id="JQBK01000056">
    <property type="protein sequence ID" value="KRN82021.1"/>
    <property type="molecule type" value="Genomic_DNA"/>
</dbReference>
<keyword evidence="2" id="KW-1003">Cell membrane</keyword>
<keyword evidence="4 8" id="KW-0812">Transmembrane</keyword>
<accession>A0A0R2K3Z9</accession>
<dbReference type="GO" id="GO:0071555">
    <property type="term" value="P:cell wall organization"/>
    <property type="evidence" value="ECO:0007669"/>
    <property type="project" value="TreeGrafter"/>
</dbReference>
<feature type="transmembrane region" description="Helical" evidence="8">
    <location>
        <begin position="6"/>
        <end position="26"/>
    </location>
</feature>
<sequence length="373" mass="41661">MYKIFAALFATLIISAILVPLIRKIAIKVRAIDKPNKRRINRKPMPTMGGLGIFLAFNFSNFFLLRAQFPQQQLFSLFLAECIIIVTGVIDDIYEIKPYQKVIGILLASLVVYYIAGVKMTSITIPFVGLIQLKWLSMPITLIWILAITNAINLLDGLDGLATGVSIIALTTSAVTGFFFLTVTSTFVPIMMLTLVAALIGFLPYNFHPASIFLGDTGALFIGFMISVFSLYGLKNATFISIIIPICILGVPITDTVYAILRRMLNKKPIFQPDKHHLHHRLIQMGLTHRQTVLVIYGIALIFSFISFLFPISNFWGTIFLVIALGFGIELFVEAIDLVGRHKQPLLNLIKRTVMEAATREDIPTDSKNNKKH</sequence>
<dbReference type="InterPro" id="IPR000715">
    <property type="entry name" value="Glycosyl_transferase_4"/>
</dbReference>
<dbReference type="PANTHER" id="PTHR22926">
    <property type="entry name" value="PHOSPHO-N-ACETYLMURAMOYL-PENTAPEPTIDE-TRANSFERASE"/>
    <property type="match status" value="1"/>
</dbReference>
<evidence type="ECO:0000256" key="8">
    <source>
        <dbReference type="SAM" id="Phobius"/>
    </source>
</evidence>
<dbReference type="RefSeq" id="WP_010497436.1">
    <property type="nucleotide sequence ID" value="NZ_JQBK01000056.1"/>
</dbReference>
<dbReference type="AlphaFoldDB" id="A0A0R2K3Z9"/>
<dbReference type="PANTHER" id="PTHR22926:SF3">
    <property type="entry name" value="UNDECAPRENYL-PHOSPHATE ALPHA-N-ACETYLGLUCOSAMINYL 1-PHOSPHATE TRANSFERASE"/>
    <property type="match status" value="1"/>
</dbReference>
<dbReference type="Proteomes" id="UP000051491">
    <property type="component" value="Unassembled WGS sequence"/>
</dbReference>
<feature type="transmembrane region" description="Helical" evidence="8">
    <location>
        <begin position="161"/>
        <end position="181"/>
    </location>
</feature>
<feature type="transmembrane region" description="Helical" evidence="8">
    <location>
        <begin position="291"/>
        <end position="309"/>
    </location>
</feature>
<keyword evidence="3 9" id="KW-0808">Transferase</keyword>
<name>A0A0R2K3Z9_9LACO</name>
<feature type="transmembrane region" description="Helical" evidence="8">
    <location>
        <begin position="239"/>
        <end position="261"/>
    </location>
</feature>
<reference evidence="9 10" key="1">
    <citation type="journal article" date="2015" name="Genome Announc.">
        <title>Expanding the biotechnology potential of lactobacilli through comparative genomics of 213 strains and associated genera.</title>
        <authorList>
            <person name="Sun Z."/>
            <person name="Harris H.M."/>
            <person name="McCann A."/>
            <person name="Guo C."/>
            <person name="Argimon S."/>
            <person name="Zhang W."/>
            <person name="Yang X."/>
            <person name="Jeffery I.B."/>
            <person name="Cooney J.C."/>
            <person name="Kagawa T.F."/>
            <person name="Liu W."/>
            <person name="Song Y."/>
            <person name="Salvetti E."/>
            <person name="Wrobel A."/>
            <person name="Rasinkangas P."/>
            <person name="Parkhill J."/>
            <person name="Rea M.C."/>
            <person name="O'Sullivan O."/>
            <person name="Ritari J."/>
            <person name="Douillard F.P."/>
            <person name="Paul Ross R."/>
            <person name="Yang R."/>
            <person name="Briner A.E."/>
            <person name="Felis G.E."/>
            <person name="de Vos W.M."/>
            <person name="Barrangou R."/>
            <person name="Klaenhammer T.R."/>
            <person name="Caufield P.W."/>
            <person name="Cui Y."/>
            <person name="Zhang H."/>
            <person name="O'Toole P.W."/>
        </authorList>
    </citation>
    <scope>NUCLEOTIDE SEQUENCE [LARGE SCALE GENOMIC DNA]</scope>
    <source>
        <strain evidence="9 10">DSM 15353</strain>
    </source>
</reference>
<evidence type="ECO:0000313" key="9">
    <source>
        <dbReference type="EMBL" id="KRN82021.1"/>
    </source>
</evidence>
<evidence type="ECO:0000256" key="3">
    <source>
        <dbReference type="ARBA" id="ARBA00022679"/>
    </source>
</evidence>
<keyword evidence="7" id="KW-0479">Metal-binding</keyword>
<feature type="transmembrane region" description="Helical" evidence="8">
    <location>
        <begin position="102"/>
        <end position="129"/>
    </location>
</feature>
<comment type="caution">
    <text evidence="9">The sequence shown here is derived from an EMBL/GenBank/DDBJ whole genome shotgun (WGS) entry which is preliminary data.</text>
</comment>
<feature type="transmembrane region" description="Helical" evidence="8">
    <location>
        <begin position="47"/>
        <end position="67"/>
    </location>
</feature>
<keyword evidence="7" id="KW-0460">Magnesium</keyword>
<protein>
    <submittedName>
        <fullName evidence="9">Undecaprenyl-phosphate alpha-N-acetylglucosaminephosphotransferase</fullName>
    </submittedName>
</protein>
<dbReference type="PATRIC" id="fig|89059.3.peg.1797"/>
<dbReference type="GO" id="GO:0016780">
    <property type="term" value="F:phosphotransferase activity, for other substituted phosphate groups"/>
    <property type="evidence" value="ECO:0007669"/>
    <property type="project" value="InterPro"/>
</dbReference>
<dbReference type="GO" id="GO:0046872">
    <property type="term" value="F:metal ion binding"/>
    <property type="evidence" value="ECO:0007669"/>
    <property type="project" value="UniProtKB-KW"/>
</dbReference>